<dbReference type="EMBL" id="UFSO01000003">
    <property type="protein sequence ID" value="SSY81176.1"/>
    <property type="molecule type" value="Genomic_DNA"/>
</dbReference>
<dbReference type="STRING" id="1120980.GCA_000745955_01676"/>
<organism evidence="2 3">
    <name type="scientific">Alysiella crassa</name>
    <dbReference type="NCBI Taxonomy" id="153491"/>
    <lineage>
        <taxon>Bacteria</taxon>
        <taxon>Pseudomonadati</taxon>
        <taxon>Pseudomonadota</taxon>
        <taxon>Betaproteobacteria</taxon>
        <taxon>Neisseriales</taxon>
        <taxon>Neisseriaceae</taxon>
        <taxon>Alysiella</taxon>
    </lineage>
</organism>
<evidence type="ECO:0000313" key="2">
    <source>
        <dbReference type="EMBL" id="SSY81176.1"/>
    </source>
</evidence>
<dbReference type="AlphaFoldDB" id="A0A376BW44"/>
<protein>
    <submittedName>
        <fullName evidence="2">Uncharacterized protein</fullName>
    </submittedName>
</protein>
<keyword evidence="1" id="KW-0472">Membrane</keyword>
<keyword evidence="1" id="KW-1133">Transmembrane helix</keyword>
<feature type="transmembrane region" description="Helical" evidence="1">
    <location>
        <begin position="20"/>
        <end position="41"/>
    </location>
</feature>
<keyword evidence="3" id="KW-1185">Reference proteome</keyword>
<dbReference type="RefSeq" id="WP_034293654.1">
    <property type="nucleotide sequence ID" value="NZ_CP091519.2"/>
</dbReference>
<accession>A0A376BW44</accession>
<gene>
    <name evidence="2" type="ORF">NCTC10283_02743</name>
</gene>
<keyword evidence="1" id="KW-0812">Transmembrane</keyword>
<evidence type="ECO:0000313" key="3">
    <source>
        <dbReference type="Proteomes" id="UP000254209"/>
    </source>
</evidence>
<sequence length="143" mass="16381">MTVDKQNLKESRQERIVRILSYIVLVFAIPFTFVFIGIPIISSIQAAKLAKDPKNIRNNGCLRYATVTDKHGASMFYLNQQGPHTLRELSIKSNLSSQIGKLIDESNLSYNEFVKIHTKKCIQVRFIHYKLLGTSGDYIYDLQ</sequence>
<dbReference type="Proteomes" id="UP000254209">
    <property type="component" value="Unassembled WGS sequence"/>
</dbReference>
<proteinExistence type="predicted"/>
<reference evidence="2 3" key="1">
    <citation type="submission" date="2018-06" db="EMBL/GenBank/DDBJ databases">
        <authorList>
            <consortium name="Pathogen Informatics"/>
            <person name="Doyle S."/>
        </authorList>
    </citation>
    <scope>NUCLEOTIDE SEQUENCE [LARGE SCALE GENOMIC DNA]</scope>
    <source>
        <strain evidence="2 3">NCTC10283</strain>
    </source>
</reference>
<evidence type="ECO:0000256" key="1">
    <source>
        <dbReference type="SAM" id="Phobius"/>
    </source>
</evidence>
<name>A0A376BW44_9NEIS</name>